<protein>
    <submittedName>
        <fullName evidence="1">Uncharacterized protein</fullName>
    </submittedName>
</protein>
<gene>
    <name evidence="1" type="ORF">L873DRAFT_1848123</name>
</gene>
<proteinExistence type="predicted"/>
<sequence length="353" mass="39736">MREGIQEILKDFAVCDIYNCDELALQYNMRLDTTIAQKGKVIRGSKKNKTRITVFLTVNVNGSDKHQAMLINKSKTPIAFRKLKINPENIPLIYRYNRKPLDAGIIRSLKAGYWHRFVQHMVDYFEKYGEAAPNLDVLQVSILSLIDTSCNSEQVNTLANLFLDYNEEAEDEDARPEDISLTEIVDYLNSNGFNASDLNSDSDTLEITPPKVISIALANTYLSEITTLLERFPVDILQTNSHPLLISTAVQHLQKIQQGFHYYEGSKKKQVTLANWLQIGTTMQQKMGLVTTRHLSGIPECISPELAPISSSAIPKHSSTPTPSPPSQLLRFSPIALADWNHDSYNVLNPPFS</sequence>
<dbReference type="AlphaFoldDB" id="A0A3N4J3C0"/>
<dbReference type="Proteomes" id="UP000276215">
    <property type="component" value="Unassembled WGS sequence"/>
</dbReference>
<evidence type="ECO:0000313" key="2">
    <source>
        <dbReference type="Proteomes" id="UP000276215"/>
    </source>
</evidence>
<accession>A0A3N4J3C0</accession>
<reference evidence="1 2" key="1">
    <citation type="journal article" date="2018" name="Nat. Ecol. Evol.">
        <title>Pezizomycetes genomes reveal the molecular basis of ectomycorrhizal truffle lifestyle.</title>
        <authorList>
            <person name="Murat C."/>
            <person name="Payen T."/>
            <person name="Noel B."/>
            <person name="Kuo A."/>
            <person name="Morin E."/>
            <person name="Chen J."/>
            <person name="Kohler A."/>
            <person name="Krizsan K."/>
            <person name="Balestrini R."/>
            <person name="Da Silva C."/>
            <person name="Montanini B."/>
            <person name="Hainaut M."/>
            <person name="Levati E."/>
            <person name="Barry K.W."/>
            <person name="Belfiori B."/>
            <person name="Cichocki N."/>
            <person name="Clum A."/>
            <person name="Dockter R.B."/>
            <person name="Fauchery L."/>
            <person name="Guy J."/>
            <person name="Iotti M."/>
            <person name="Le Tacon F."/>
            <person name="Lindquist E.A."/>
            <person name="Lipzen A."/>
            <person name="Malagnac F."/>
            <person name="Mello A."/>
            <person name="Molinier V."/>
            <person name="Miyauchi S."/>
            <person name="Poulain J."/>
            <person name="Riccioni C."/>
            <person name="Rubini A."/>
            <person name="Sitrit Y."/>
            <person name="Splivallo R."/>
            <person name="Traeger S."/>
            <person name="Wang M."/>
            <person name="Zifcakova L."/>
            <person name="Wipf D."/>
            <person name="Zambonelli A."/>
            <person name="Paolocci F."/>
            <person name="Nowrousian M."/>
            <person name="Ottonello S."/>
            <person name="Baldrian P."/>
            <person name="Spatafora J.W."/>
            <person name="Henrissat B."/>
            <person name="Nagy L.G."/>
            <person name="Aury J.M."/>
            <person name="Wincker P."/>
            <person name="Grigoriev I.V."/>
            <person name="Bonfante P."/>
            <person name="Martin F.M."/>
        </authorList>
    </citation>
    <scope>NUCLEOTIDE SEQUENCE [LARGE SCALE GENOMIC DNA]</scope>
    <source>
        <strain evidence="1 2">120613-1</strain>
    </source>
</reference>
<evidence type="ECO:0000313" key="1">
    <source>
        <dbReference type="EMBL" id="RPA91727.1"/>
    </source>
</evidence>
<name>A0A3N4J3C0_9PEZI</name>
<dbReference type="STRING" id="1336337.A0A3N4J3C0"/>
<dbReference type="OrthoDB" id="125347at2759"/>
<organism evidence="1 2">
    <name type="scientific">Choiromyces venosus 120613-1</name>
    <dbReference type="NCBI Taxonomy" id="1336337"/>
    <lineage>
        <taxon>Eukaryota</taxon>
        <taxon>Fungi</taxon>
        <taxon>Dikarya</taxon>
        <taxon>Ascomycota</taxon>
        <taxon>Pezizomycotina</taxon>
        <taxon>Pezizomycetes</taxon>
        <taxon>Pezizales</taxon>
        <taxon>Tuberaceae</taxon>
        <taxon>Choiromyces</taxon>
    </lineage>
</organism>
<keyword evidence="2" id="KW-1185">Reference proteome</keyword>
<dbReference type="EMBL" id="ML120489">
    <property type="protein sequence ID" value="RPA91727.1"/>
    <property type="molecule type" value="Genomic_DNA"/>
</dbReference>